<proteinExistence type="predicted"/>
<feature type="transmembrane region" description="Helical" evidence="2">
    <location>
        <begin position="103"/>
        <end position="120"/>
    </location>
</feature>
<feature type="transmembrane region" description="Helical" evidence="2">
    <location>
        <begin position="126"/>
        <end position="151"/>
    </location>
</feature>
<dbReference type="OrthoDB" id="4750264at2"/>
<evidence type="ECO:0000256" key="1">
    <source>
        <dbReference type="SAM" id="MobiDB-lite"/>
    </source>
</evidence>
<keyword evidence="2" id="KW-0472">Membrane</keyword>
<feature type="transmembrane region" description="Helical" evidence="2">
    <location>
        <begin position="38"/>
        <end position="57"/>
    </location>
</feature>
<dbReference type="AlphaFoldDB" id="A0A255D7D2"/>
<dbReference type="Proteomes" id="UP000216063">
    <property type="component" value="Unassembled WGS sequence"/>
</dbReference>
<dbReference type="RefSeq" id="WP_094483969.1">
    <property type="nucleotide sequence ID" value="NZ_NOZR01000030.1"/>
</dbReference>
<dbReference type="EMBL" id="NOZR01000030">
    <property type="protein sequence ID" value="OYN75277.1"/>
    <property type="molecule type" value="Genomic_DNA"/>
</dbReference>
<sequence>MTTPDRYAEERWFLVRGLPAVVRRGALLRRVWGRSAPALAGLAVVAANSILVVALSGKHTIDIDGHPTVTEGFLLALVVLVVPVASLAGWLVSRIDTPLKRVVAANVCLVVIILGCIFGGPSPRVFVNLVMSLITIGVILVATATGVGSILGWAARDTMSNLALASGMFVRALPVVLLTFLVFFNTYVWLMAAIVSRERLWLAISFLFLIASAFLISSTMERVRPIIEAPEPALDDQDRLAATPFADIVDEPGADPLSRGERANVVFIVAASQVGQVLTVALATGAIFLVLGLIVVSPPLLDSWTRGAGRNDGHILGMILPIPDPLIQTTMMLTAITFMYLAAKAVTDKEYRSQFLDPLLDDLRLTLVARDRYRSAASRSTTARPSSGTSSTPKRSPRRTAQSPPC</sequence>
<comment type="caution">
    <text evidence="3">The sequence shown here is derived from an EMBL/GenBank/DDBJ whole genome shotgun (WGS) entry which is preliminary data.</text>
</comment>
<feature type="transmembrane region" description="Helical" evidence="2">
    <location>
        <begin position="326"/>
        <end position="343"/>
    </location>
</feature>
<accession>A0A255D7D2</accession>
<evidence type="ECO:0000256" key="2">
    <source>
        <dbReference type="SAM" id="Phobius"/>
    </source>
</evidence>
<feature type="region of interest" description="Disordered" evidence="1">
    <location>
        <begin position="373"/>
        <end position="406"/>
    </location>
</feature>
<name>A0A255D7D2_9MYCO</name>
<feature type="transmembrane region" description="Helical" evidence="2">
    <location>
        <begin position="172"/>
        <end position="194"/>
    </location>
</feature>
<feature type="transmembrane region" description="Helical" evidence="2">
    <location>
        <begin position="200"/>
        <end position="217"/>
    </location>
</feature>
<evidence type="ECO:0000313" key="4">
    <source>
        <dbReference type="Proteomes" id="UP000216063"/>
    </source>
</evidence>
<protein>
    <recommendedName>
        <fullName evidence="5">Integral membrane protein</fullName>
    </recommendedName>
</protein>
<keyword evidence="2" id="KW-1133">Transmembrane helix</keyword>
<feature type="transmembrane region" description="Helical" evidence="2">
    <location>
        <begin position="265"/>
        <end position="296"/>
    </location>
</feature>
<evidence type="ECO:0008006" key="5">
    <source>
        <dbReference type="Google" id="ProtNLM"/>
    </source>
</evidence>
<keyword evidence="4" id="KW-1185">Reference proteome</keyword>
<feature type="compositionally biased region" description="Low complexity" evidence="1">
    <location>
        <begin position="375"/>
        <end position="392"/>
    </location>
</feature>
<reference evidence="3 4" key="1">
    <citation type="submission" date="2017-07" db="EMBL/GenBank/DDBJ databases">
        <title>The new phylogeny of genus Mycobacterium.</title>
        <authorList>
            <person name="Tortoli E."/>
            <person name="Trovato A."/>
            <person name="Cirillo D.M."/>
        </authorList>
    </citation>
    <scope>NUCLEOTIDE SEQUENCE [LARGE SCALE GENOMIC DNA]</scope>
    <source>
        <strain evidence="3 4">ATCC 33027</strain>
    </source>
</reference>
<organism evidence="3 4">
    <name type="scientific">Mycolicibacterium sphagni</name>
    <dbReference type="NCBI Taxonomy" id="1786"/>
    <lineage>
        <taxon>Bacteria</taxon>
        <taxon>Bacillati</taxon>
        <taxon>Actinomycetota</taxon>
        <taxon>Actinomycetes</taxon>
        <taxon>Mycobacteriales</taxon>
        <taxon>Mycobacteriaceae</taxon>
        <taxon>Mycolicibacterium</taxon>
    </lineage>
</organism>
<keyword evidence="2" id="KW-0812">Transmembrane</keyword>
<feature type="transmembrane region" description="Helical" evidence="2">
    <location>
        <begin position="72"/>
        <end position="91"/>
    </location>
</feature>
<evidence type="ECO:0000313" key="3">
    <source>
        <dbReference type="EMBL" id="OYN75277.1"/>
    </source>
</evidence>
<gene>
    <name evidence="3" type="ORF">CG716_25710</name>
</gene>